<dbReference type="Gene3D" id="3.10.180.10">
    <property type="entry name" value="2,3-Dihydroxybiphenyl 1,2-Dioxygenase, domain 1"/>
    <property type="match status" value="1"/>
</dbReference>
<name>A0A8J7VSP2_9GAMM</name>
<organism evidence="2">
    <name type="scientific">Coralloluteibacterium stylophorae</name>
    <dbReference type="NCBI Taxonomy" id="1776034"/>
    <lineage>
        <taxon>Bacteria</taxon>
        <taxon>Pseudomonadati</taxon>
        <taxon>Pseudomonadota</taxon>
        <taxon>Gammaproteobacteria</taxon>
        <taxon>Lysobacterales</taxon>
        <taxon>Lysobacteraceae</taxon>
        <taxon>Coralloluteibacterium</taxon>
    </lineage>
</organism>
<reference evidence="3 4" key="1">
    <citation type="journal article" date="2021" name="Microbiol. Resour. Announc.">
        <title>Draft Genome Sequence of Coralloluteibacterium stylophorae LMG 29479T.</title>
        <authorList>
            <person name="Karlyshev A.V."/>
            <person name="Kudryashova E.B."/>
            <person name="Ariskina E.V."/>
            <person name="Conroy A.P."/>
            <person name="Abidueva E.Y."/>
        </authorList>
    </citation>
    <scope>NUCLEOTIDE SEQUENCE [LARGE SCALE GENOMIC DNA]</scope>
    <source>
        <strain evidence="3 4">LMG 29479</strain>
    </source>
</reference>
<evidence type="ECO:0000313" key="2">
    <source>
        <dbReference type="EMBL" id="MBR0562232.1"/>
    </source>
</evidence>
<dbReference type="AlphaFoldDB" id="A0A8J7VSP2"/>
<dbReference type="EMBL" id="JAGQFT020000013">
    <property type="protein sequence ID" value="MBS7458678.1"/>
    <property type="molecule type" value="Genomic_DNA"/>
</dbReference>
<protein>
    <recommendedName>
        <fullName evidence="1">VOC domain-containing protein</fullName>
    </recommendedName>
</protein>
<feature type="domain" description="VOC" evidence="1">
    <location>
        <begin position="5"/>
        <end position="129"/>
    </location>
</feature>
<gene>
    <name evidence="3" type="ORF">KB893_016170</name>
    <name evidence="2" type="ORF">KB893_06835</name>
</gene>
<dbReference type="RefSeq" id="WP_211926177.1">
    <property type="nucleotide sequence ID" value="NZ_JAGQFT020000013.1"/>
</dbReference>
<dbReference type="Proteomes" id="UP000675747">
    <property type="component" value="Unassembled WGS sequence"/>
</dbReference>
<dbReference type="PROSITE" id="PS51819">
    <property type="entry name" value="VOC"/>
    <property type="match status" value="1"/>
</dbReference>
<dbReference type="InterPro" id="IPR004360">
    <property type="entry name" value="Glyas_Fos-R_dOase_dom"/>
</dbReference>
<dbReference type="SUPFAM" id="SSF54593">
    <property type="entry name" value="Glyoxalase/Bleomycin resistance protein/Dihydroxybiphenyl dioxygenase"/>
    <property type="match status" value="1"/>
</dbReference>
<dbReference type="EMBL" id="JAGQFT010000040">
    <property type="protein sequence ID" value="MBR0562232.1"/>
    <property type="molecule type" value="Genomic_DNA"/>
</dbReference>
<reference evidence="2" key="2">
    <citation type="submission" date="2021-04" db="EMBL/GenBank/DDBJ databases">
        <authorList>
            <person name="Karlyshev A.V."/>
        </authorList>
    </citation>
    <scope>NUCLEOTIDE SEQUENCE</scope>
    <source>
        <strain evidence="2">LMG 29479</strain>
    </source>
</reference>
<evidence type="ECO:0000313" key="3">
    <source>
        <dbReference type="EMBL" id="MBS7458678.1"/>
    </source>
</evidence>
<accession>A0A8J7VSP2</accession>
<dbReference type="Pfam" id="PF00903">
    <property type="entry name" value="Glyoxalase"/>
    <property type="match status" value="1"/>
</dbReference>
<dbReference type="InterPro" id="IPR029068">
    <property type="entry name" value="Glyas_Bleomycin-R_OHBP_Dase"/>
</dbReference>
<sequence>MSAVRLLKSTPVLYVEAIEPCLPFWEARLGFARTAEVPGDAGLAFVILMRDGIEVMLQTHAALAADPHATGIAIGAGRSALFVEVADLDAVAAVLDEGEIVMPRHRTFYGAEEIGVREPGGHFVTFAQFGADAG</sequence>
<proteinExistence type="predicted"/>
<keyword evidence="4" id="KW-1185">Reference proteome</keyword>
<comment type="caution">
    <text evidence="2">The sequence shown here is derived from an EMBL/GenBank/DDBJ whole genome shotgun (WGS) entry which is preliminary data.</text>
</comment>
<dbReference type="InterPro" id="IPR037523">
    <property type="entry name" value="VOC_core"/>
</dbReference>
<evidence type="ECO:0000313" key="4">
    <source>
        <dbReference type="Proteomes" id="UP000675747"/>
    </source>
</evidence>
<evidence type="ECO:0000259" key="1">
    <source>
        <dbReference type="PROSITE" id="PS51819"/>
    </source>
</evidence>